<keyword evidence="2" id="KW-1185">Reference proteome</keyword>
<evidence type="ECO:0000313" key="1">
    <source>
        <dbReference type="EMBL" id="KAK2550225.1"/>
    </source>
</evidence>
<sequence>MKAAFSNWWLRCKGERINLALVRTLRNRSNEETKDTFRKLIPKHDHLKNKDRQDPTSVLTLSNTELNSELKSVGYVCHTIIPELDKYSADNHVGMFPSPISVAIPSYGWIAFLSYGVKTALSTLYKARLYSPVDKITAIGKKLKVRDIHSANRIIFLTSDGGPIIPFADWAINIFSKPKMKKDDFINLANQFKLSCTGTVAQIKERLNLYSSSLRSKYRQNNRPLNPCCAQMLS</sequence>
<reference evidence="1" key="2">
    <citation type="journal article" date="2023" name="Science">
        <title>Genomic signatures of disease resistance in endangered staghorn corals.</title>
        <authorList>
            <person name="Vollmer S.V."/>
            <person name="Selwyn J.D."/>
            <person name="Despard B.A."/>
            <person name="Roesel C.L."/>
        </authorList>
    </citation>
    <scope>NUCLEOTIDE SEQUENCE</scope>
    <source>
        <strain evidence="1">K2</strain>
    </source>
</reference>
<reference evidence="1" key="1">
    <citation type="journal article" date="2023" name="G3 (Bethesda)">
        <title>Whole genome assembly and annotation of the endangered Caribbean coral Acropora cervicornis.</title>
        <authorList>
            <person name="Selwyn J.D."/>
            <person name="Vollmer S.V."/>
        </authorList>
    </citation>
    <scope>NUCLEOTIDE SEQUENCE</scope>
    <source>
        <strain evidence="1">K2</strain>
    </source>
</reference>
<dbReference type="Proteomes" id="UP001249851">
    <property type="component" value="Unassembled WGS sequence"/>
</dbReference>
<evidence type="ECO:0000313" key="2">
    <source>
        <dbReference type="Proteomes" id="UP001249851"/>
    </source>
</evidence>
<dbReference type="EMBL" id="JARQWQ010000113">
    <property type="protein sequence ID" value="KAK2550225.1"/>
    <property type="molecule type" value="Genomic_DNA"/>
</dbReference>
<accession>A0AAD9PX17</accession>
<proteinExistence type="predicted"/>
<name>A0AAD9PX17_ACRCE</name>
<dbReference type="AlphaFoldDB" id="A0AAD9PX17"/>
<comment type="caution">
    <text evidence="1">The sequence shown here is derived from an EMBL/GenBank/DDBJ whole genome shotgun (WGS) entry which is preliminary data.</text>
</comment>
<gene>
    <name evidence="1" type="ORF">P5673_029097</name>
</gene>
<protein>
    <submittedName>
        <fullName evidence="1">Uncharacterized protein</fullName>
    </submittedName>
</protein>
<organism evidence="1 2">
    <name type="scientific">Acropora cervicornis</name>
    <name type="common">Staghorn coral</name>
    <dbReference type="NCBI Taxonomy" id="6130"/>
    <lineage>
        <taxon>Eukaryota</taxon>
        <taxon>Metazoa</taxon>
        <taxon>Cnidaria</taxon>
        <taxon>Anthozoa</taxon>
        <taxon>Hexacorallia</taxon>
        <taxon>Scleractinia</taxon>
        <taxon>Astrocoeniina</taxon>
        <taxon>Acroporidae</taxon>
        <taxon>Acropora</taxon>
    </lineage>
</organism>